<name>Q859T2_9VIRU</name>
<dbReference type="CDD" id="cd12797">
    <property type="entry name" value="M23_peptidase"/>
    <property type="match status" value="1"/>
</dbReference>
<accession>Q859T2</accession>
<reference evidence="2 3" key="1">
    <citation type="journal article" date="2008" name="Biochem. Biophys. Res. Commun.">
        <title>A novel thermophilic lysozyme from bacteriophage phiIN93.</title>
        <authorList>
            <person name="Matsushita I."/>
            <person name="Yanase H."/>
        </authorList>
    </citation>
    <scope>NUCLEOTIDE SEQUENCE [LARGE SCALE GENOMIC DNA]</scope>
</reference>
<dbReference type="PANTHER" id="PTHR21666:SF270">
    <property type="entry name" value="MUREIN HYDROLASE ACTIVATOR ENVC"/>
    <property type="match status" value="1"/>
</dbReference>
<evidence type="ECO:0000313" key="2">
    <source>
        <dbReference type="EMBL" id="BAC55289.1"/>
    </source>
</evidence>
<sequence length="196" mass="21712">MPENVPRSGLYYWPINPRKARPDVRYLDPDYYLGVKRPDGSWLVPPGYWHTGVDLNGPGGGDTDCGQPVHAMTDGRVVIAGRFPVWGGMVVLWHPSAGVWTRYGHLRDILVHPGDVVVAGQQIGTIGKMTTGGYCHLHFDVFIRVPPASEGGWLFFPRGGEEARQKVLTYLVDPEAFLAKQAQAGRLREPPAWRTA</sequence>
<dbReference type="InterPro" id="IPR050570">
    <property type="entry name" value="Cell_wall_metabolism_enzyme"/>
</dbReference>
<dbReference type="KEGG" id="vg:956182"/>
<dbReference type="SUPFAM" id="SSF51261">
    <property type="entry name" value="Duplicated hybrid motif"/>
    <property type="match status" value="1"/>
</dbReference>
<organism evidence="2 3">
    <name type="scientific">Thermus virus IN93</name>
    <dbReference type="NCBI Taxonomy" id="1714273"/>
    <lineage>
        <taxon>Viruses</taxon>
        <taxon>Singelaviria</taxon>
        <taxon>Helvetiavirae</taxon>
        <taxon>Dividoviricota</taxon>
        <taxon>Laserviricetes</taxon>
        <taxon>Halopanivirales</taxon>
        <taxon>Matsushitaviridae</taxon>
        <taxon>Hukuchivirus</taxon>
        <taxon>Hukuchivirus IN93</taxon>
    </lineage>
</organism>
<protein>
    <recommendedName>
        <fullName evidence="1">M23ase beta-sheet core domain-containing protein</fullName>
    </recommendedName>
</protein>
<dbReference type="GO" id="GO:0004222">
    <property type="term" value="F:metalloendopeptidase activity"/>
    <property type="evidence" value="ECO:0007669"/>
    <property type="project" value="TreeGrafter"/>
</dbReference>
<dbReference type="Gene3D" id="2.70.70.10">
    <property type="entry name" value="Glucose Permease (Domain IIA)"/>
    <property type="match status" value="1"/>
</dbReference>
<keyword evidence="3" id="KW-1185">Reference proteome</keyword>
<dbReference type="Proteomes" id="UP000002112">
    <property type="component" value="Segment"/>
</dbReference>
<dbReference type="EMBL" id="AB063393">
    <property type="protein sequence ID" value="BAC55289.1"/>
    <property type="molecule type" value="Genomic_DNA"/>
</dbReference>
<dbReference type="RefSeq" id="NP_777327.1">
    <property type="nucleotide sequence ID" value="NC_004462.2"/>
</dbReference>
<dbReference type="PANTHER" id="PTHR21666">
    <property type="entry name" value="PEPTIDASE-RELATED"/>
    <property type="match status" value="1"/>
</dbReference>
<feature type="domain" description="M23ase beta-sheet core" evidence="1">
    <location>
        <begin position="50"/>
        <end position="141"/>
    </location>
</feature>
<dbReference type="Pfam" id="PF01551">
    <property type="entry name" value="Peptidase_M23"/>
    <property type="match status" value="1"/>
</dbReference>
<dbReference type="InterPro" id="IPR016047">
    <property type="entry name" value="M23ase_b-sheet_dom"/>
</dbReference>
<evidence type="ECO:0000259" key="1">
    <source>
        <dbReference type="Pfam" id="PF01551"/>
    </source>
</evidence>
<dbReference type="GeneID" id="956182"/>
<dbReference type="InterPro" id="IPR011055">
    <property type="entry name" value="Dup_hybrid_motif"/>
</dbReference>
<evidence type="ECO:0000313" key="3">
    <source>
        <dbReference type="Proteomes" id="UP000002112"/>
    </source>
</evidence>
<proteinExistence type="predicted"/>
<dbReference type="OrthoDB" id="41160at10239"/>